<accession>A0ABY4JNL1</accession>
<gene>
    <name evidence="9" type="ORF">MY490_06070</name>
</gene>
<dbReference type="EMBL" id="CP096034">
    <property type="protein sequence ID" value="UPM55409.1"/>
    <property type="molecule type" value="Genomic_DNA"/>
</dbReference>
<feature type="transmembrane region" description="Helical" evidence="8">
    <location>
        <begin position="268"/>
        <end position="290"/>
    </location>
</feature>
<feature type="transmembrane region" description="Helical" evidence="8">
    <location>
        <begin position="7"/>
        <end position="29"/>
    </location>
</feature>
<dbReference type="PANTHER" id="PTHR34975">
    <property type="entry name" value="SPORE GERMINATION PROTEIN A2"/>
    <property type="match status" value="1"/>
</dbReference>
<dbReference type="Gene3D" id="1.20.1740.10">
    <property type="entry name" value="Amino acid/polyamine transporter I"/>
    <property type="match status" value="1"/>
</dbReference>
<reference evidence="9 10" key="1">
    <citation type="submission" date="2022-04" db="EMBL/GenBank/DDBJ databases">
        <title>Mechanism of arsenic methylation and mitigation arsenic toxicity by Bacillus sp. LH14 from an Arsenic-Contaminated Paddy Soil.</title>
        <authorList>
            <person name="Wang D."/>
        </authorList>
    </citation>
    <scope>NUCLEOTIDE SEQUENCE [LARGE SCALE GENOMIC DNA]</scope>
    <source>
        <strain evidence="9 10">LH14</strain>
    </source>
</reference>
<dbReference type="Proteomes" id="UP000830639">
    <property type="component" value="Chromosome"/>
</dbReference>
<dbReference type="InterPro" id="IPR004761">
    <property type="entry name" value="Spore_GerAB"/>
</dbReference>
<evidence type="ECO:0000256" key="1">
    <source>
        <dbReference type="ARBA" id="ARBA00004141"/>
    </source>
</evidence>
<evidence type="ECO:0000256" key="5">
    <source>
        <dbReference type="ARBA" id="ARBA00022692"/>
    </source>
</evidence>
<evidence type="ECO:0000256" key="2">
    <source>
        <dbReference type="ARBA" id="ARBA00007998"/>
    </source>
</evidence>
<evidence type="ECO:0000256" key="6">
    <source>
        <dbReference type="ARBA" id="ARBA00022989"/>
    </source>
</evidence>
<evidence type="ECO:0000313" key="9">
    <source>
        <dbReference type="EMBL" id="UPM55409.1"/>
    </source>
</evidence>
<sequence>MSQIVPRITFVQFVLLIFGVQVGIGMISLPRILEEKAGTSGWISLLIGGLLSLIISIVIVKLREKDPNCSFYTYLIHCFGKVIGTIFSIFFTLFFFGIGFVVFLRSLLFIQSYILQDSSLFILIVLFLVPTYQFVTGGIQIIGKYVEIIFPIVIFFLIMLLFTLKQSNIHFIFPIIKDGWGPIFKAVPSTVTAFLGIEIIFILYPYLEEKEKAFKGVMIANGMITFLYLYVTIICFVVYSPDEIGRIFEPVLDILSVIEFQYVERLDFILFSLFLMVISKTWIMYMWIGVTNLAEMFQQKRIDYLFIGLSCVFLFLTSFFIPTYKQNNLYMQLLSSYGSIGMLIILVFIWIRSLGNKVIG</sequence>
<feature type="transmembrane region" description="Helical" evidence="8">
    <location>
        <begin position="41"/>
        <end position="62"/>
    </location>
</feature>
<comment type="similarity">
    <text evidence="2">Belongs to the amino acid-polyamine-organocation (APC) superfamily. Spore germination protein (SGP) (TC 2.A.3.9) family.</text>
</comment>
<dbReference type="PANTHER" id="PTHR34975:SF2">
    <property type="entry name" value="SPORE GERMINATION PROTEIN A2"/>
    <property type="match status" value="1"/>
</dbReference>
<evidence type="ECO:0000256" key="7">
    <source>
        <dbReference type="ARBA" id="ARBA00023136"/>
    </source>
</evidence>
<keyword evidence="4" id="KW-0309">Germination</keyword>
<feature type="transmembrane region" description="Helical" evidence="8">
    <location>
        <begin position="141"/>
        <end position="163"/>
    </location>
</feature>
<keyword evidence="10" id="KW-1185">Reference proteome</keyword>
<proteinExistence type="inferred from homology"/>
<feature type="transmembrane region" description="Helical" evidence="8">
    <location>
        <begin position="302"/>
        <end position="324"/>
    </location>
</feature>
<feature type="transmembrane region" description="Helical" evidence="8">
    <location>
        <begin position="183"/>
        <end position="207"/>
    </location>
</feature>
<keyword evidence="3" id="KW-0813">Transport</keyword>
<evidence type="ECO:0000256" key="8">
    <source>
        <dbReference type="SAM" id="Phobius"/>
    </source>
</evidence>
<feature type="transmembrane region" description="Helical" evidence="8">
    <location>
        <begin position="110"/>
        <end position="129"/>
    </location>
</feature>
<dbReference type="RefSeq" id="WP_248268423.1">
    <property type="nucleotide sequence ID" value="NZ_CP096034.1"/>
</dbReference>
<feature type="transmembrane region" description="Helical" evidence="8">
    <location>
        <begin position="330"/>
        <end position="351"/>
    </location>
</feature>
<organism evidence="9 10">
    <name type="scientific">Gottfriedia acidiceleris</name>
    <dbReference type="NCBI Taxonomy" id="371036"/>
    <lineage>
        <taxon>Bacteria</taxon>
        <taxon>Bacillati</taxon>
        <taxon>Bacillota</taxon>
        <taxon>Bacilli</taxon>
        <taxon>Bacillales</taxon>
        <taxon>Bacillaceae</taxon>
        <taxon>Gottfriedia</taxon>
    </lineage>
</organism>
<keyword evidence="5 8" id="KW-0812">Transmembrane</keyword>
<dbReference type="Pfam" id="PF03845">
    <property type="entry name" value="Spore_permease"/>
    <property type="match status" value="1"/>
</dbReference>
<feature type="transmembrane region" description="Helical" evidence="8">
    <location>
        <begin position="219"/>
        <end position="239"/>
    </location>
</feature>
<dbReference type="NCBIfam" id="TIGR00912">
    <property type="entry name" value="2A0309"/>
    <property type="match status" value="1"/>
</dbReference>
<keyword evidence="7 8" id="KW-0472">Membrane</keyword>
<comment type="subcellular location">
    <subcellularLocation>
        <location evidence="1">Membrane</location>
        <topology evidence="1">Multi-pass membrane protein</topology>
    </subcellularLocation>
</comment>
<feature type="transmembrane region" description="Helical" evidence="8">
    <location>
        <begin position="82"/>
        <end position="104"/>
    </location>
</feature>
<evidence type="ECO:0000256" key="3">
    <source>
        <dbReference type="ARBA" id="ARBA00022448"/>
    </source>
</evidence>
<evidence type="ECO:0000256" key="4">
    <source>
        <dbReference type="ARBA" id="ARBA00022544"/>
    </source>
</evidence>
<keyword evidence="6 8" id="KW-1133">Transmembrane helix</keyword>
<protein>
    <submittedName>
        <fullName evidence="9">Spore germination protein</fullName>
    </submittedName>
</protein>
<name>A0ABY4JNL1_9BACI</name>
<evidence type="ECO:0000313" key="10">
    <source>
        <dbReference type="Proteomes" id="UP000830639"/>
    </source>
</evidence>